<keyword evidence="1" id="KW-0472">Membrane</keyword>
<dbReference type="PANTHER" id="PTHR42948">
    <property type="entry name" value="TRANSPORTER"/>
    <property type="match status" value="1"/>
</dbReference>
<protein>
    <submittedName>
        <fullName evidence="2">Sodium-dependent transporter</fullName>
    </submittedName>
</protein>
<feature type="transmembrane region" description="Helical" evidence="1">
    <location>
        <begin position="265"/>
        <end position="282"/>
    </location>
</feature>
<keyword evidence="1" id="KW-1133">Transmembrane helix</keyword>
<feature type="transmembrane region" description="Helical" evidence="1">
    <location>
        <begin position="418"/>
        <end position="441"/>
    </location>
</feature>
<dbReference type="InterPro" id="IPR000175">
    <property type="entry name" value="Na/ntran_symport"/>
</dbReference>
<sequence length="442" mass="48183">MSSKNLVERETWTGKLGFILACIGSAIGLGNIWMFPWRLGQFGGAAFLIPYLLFVFLLGTTGLMGEFAFGRSQQRGPIGAFEKVFKEKNIPFGAIIGSIPVAAIGGIFTFYSVVVGWVLKYFSLAVLGAFHHMDIDSAFESFAGHPESIFWNILAILITLSIVIFGIKQGIEKVNKIMMPSLFIIFILLMVRSLSLPGSIEGVNYLLLPDWSYLLKPITWIMALGQAFFTVSLGGGAMLVLGSYLRKDEDIPSSAIQTAFFDTSAAFLAAFIIIPAAFAFHLDVSAGPPLLFITMPHIFTKLSGGTFFGIAFFLCIIFAAISTEVALMEVIVEAFMDRLGFSRKKGVIAAACIGIVFGIPLDLNMSLFGKFADFITIYLLPLSALLAAIAFFWIYGIERAQAEVNQGALRPLGKWWGFFAKYIFVFVAAIVLVLGIIYGGIG</sequence>
<proteinExistence type="predicted"/>
<dbReference type="Proteomes" id="UP000886818">
    <property type="component" value="Chromosome"/>
</dbReference>
<evidence type="ECO:0000313" key="2">
    <source>
        <dbReference type="EMBL" id="QXM05091.1"/>
    </source>
</evidence>
<dbReference type="NCBIfam" id="NF037979">
    <property type="entry name" value="Na_transp"/>
    <property type="match status" value="1"/>
</dbReference>
<keyword evidence="1" id="KW-0812">Transmembrane</keyword>
<dbReference type="PANTHER" id="PTHR42948:SF1">
    <property type="entry name" value="TRANSPORTER"/>
    <property type="match status" value="1"/>
</dbReference>
<organism evidence="2 3">
    <name type="scientific">Crassaminicella indica</name>
    <dbReference type="NCBI Taxonomy" id="2855394"/>
    <lineage>
        <taxon>Bacteria</taxon>
        <taxon>Bacillati</taxon>
        <taxon>Bacillota</taxon>
        <taxon>Clostridia</taxon>
        <taxon>Eubacteriales</taxon>
        <taxon>Clostridiaceae</taxon>
        <taxon>Crassaminicella</taxon>
    </lineage>
</organism>
<evidence type="ECO:0000313" key="3">
    <source>
        <dbReference type="Proteomes" id="UP000886818"/>
    </source>
</evidence>
<dbReference type="RefSeq" id="WP_218281791.1">
    <property type="nucleotide sequence ID" value="NZ_CP078093.1"/>
</dbReference>
<feature type="transmembrane region" description="Helical" evidence="1">
    <location>
        <begin position="12"/>
        <end position="35"/>
    </location>
</feature>
<dbReference type="PROSITE" id="PS50267">
    <property type="entry name" value="NA_NEUROTRAN_SYMP_3"/>
    <property type="match status" value="1"/>
</dbReference>
<dbReference type="CDD" id="cd10336">
    <property type="entry name" value="SLC6sbd_Tyt1-Like"/>
    <property type="match status" value="1"/>
</dbReference>
<keyword evidence="3" id="KW-1185">Reference proteome</keyword>
<name>A0ABX8RDQ2_9CLOT</name>
<feature type="transmembrane region" description="Helical" evidence="1">
    <location>
        <begin position="149"/>
        <end position="167"/>
    </location>
</feature>
<evidence type="ECO:0000256" key="1">
    <source>
        <dbReference type="SAM" id="Phobius"/>
    </source>
</evidence>
<feature type="transmembrane region" description="Helical" evidence="1">
    <location>
        <begin position="302"/>
        <end position="327"/>
    </location>
</feature>
<feature type="transmembrane region" description="Helical" evidence="1">
    <location>
        <begin position="47"/>
        <end position="69"/>
    </location>
</feature>
<feature type="transmembrane region" description="Helical" evidence="1">
    <location>
        <begin position="90"/>
        <end position="119"/>
    </location>
</feature>
<dbReference type="Pfam" id="PF00209">
    <property type="entry name" value="SNF"/>
    <property type="match status" value="2"/>
</dbReference>
<feature type="transmembrane region" description="Helical" evidence="1">
    <location>
        <begin position="220"/>
        <end position="245"/>
    </location>
</feature>
<feature type="transmembrane region" description="Helical" evidence="1">
    <location>
        <begin position="347"/>
        <end position="369"/>
    </location>
</feature>
<reference evidence="2" key="1">
    <citation type="submission" date="2021-07" db="EMBL/GenBank/DDBJ databases">
        <title>Complete genome sequence of Crassaminicella sp. 143-21, isolated from a deep-sea hydrothermal vent.</title>
        <authorList>
            <person name="Li X."/>
        </authorList>
    </citation>
    <scope>NUCLEOTIDE SEQUENCE</scope>
    <source>
        <strain evidence="2">143-21</strain>
    </source>
</reference>
<dbReference type="InterPro" id="IPR047218">
    <property type="entry name" value="YocR/YhdH-like"/>
</dbReference>
<gene>
    <name evidence="2" type="ORF">KVH43_06685</name>
</gene>
<dbReference type="EMBL" id="CP078093">
    <property type="protein sequence ID" value="QXM05091.1"/>
    <property type="molecule type" value="Genomic_DNA"/>
</dbReference>
<feature type="transmembrane region" description="Helical" evidence="1">
    <location>
        <begin position="179"/>
        <end position="200"/>
    </location>
</feature>
<feature type="transmembrane region" description="Helical" evidence="1">
    <location>
        <begin position="375"/>
        <end position="397"/>
    </location>
</feature>
<accession>A0ABX8RDQ2</accession>